<evidence type="ECO:0000313" key="3">
    <source>
        <dbReference type="Proteomes" id="UP001281410"/>
    </source>
</evidence>
<feature type="domain" description="Reverse transcriptase" evidence="1">
    <location>
        <begin position="246"/>
        <end position="409"/>
    </location>
</feature>
<organism evidence="2 3">
    <name type="scientific">Dipteronia sinensis</name>
    <dbReference type="NCBI Taxonomy" id="43782"/>
    <lineage>
        <taxon>Eukaryota</taxon>
        <taxon>Viridiplantae</taxon>
        <taxon>Streptophyta</taxon>
        <taxon>Embryophyta</taxon>
        <taxon>Tracheophyta</taxon>
        <taxon>Spermatophyta</taxon>
        <taxon>Magnoliopsida</taxon>
        <taxon>eudicotyledons</taxon>
        <taxon>Gunneridae</taxon>
        <taxon>Pentapetalae</taxon>
        <taxon>rosids</taxon>
        <taxon>malvids</taxon>
        <taxon>Sapindales</taxon>
        <taxon>Sapindaceae</taxon>
        <taxon>Hippocastanoideae</taxon>
        <taxon>Acereae</taxon>
        <taxon>Dipteronia</taxon>
    </lineage>
</organism>
<comment type="caution">
    <text evidence="2">The sequence shown here is derived from an EMBL/GenBank/DDBJ whole genome shotgun (WGS) entry which is preliminary data.</text>
</comment>
<dbReference type="SUPFAM" id="SSF56672">
    <property type="entry name" value="DNA/RNA polymerases"/>
    <property type="match status" value="1"/>
</dbReference>
<proteinExistence type="predicted"/>
<dbReference type="InterPro" id="IPR052343">
    <property type="entry name" value="Retrotransposon-Effector_Assoc"/>
</dbReference>
<dbReference type="InterPro" id="IPR043502">
    <property type="entry name" value="DNA/RNA_pol_sf"/>
</dbReference>
<reference evidence="2" key="1">
    <citation type="journal article" date="2023" name="Plant J.">
        <title>Genome sequences and population genomics provide insights into the demographic history, inbreeding, and mutation load of two 'living fossil' tree species of Dipteronia.</title>
        <authorList>
            <person name="Feng Y."/>
            <person name="Comes H.P."/>
            <person name="Chen J."/>
            <person name="Zhu S."/>
            <person name="Lu R."/>
            <person name="Zhang X."/>
            <person name="Li P."/>
            <person name="Qiu J."/>
            <person name="Olsen K.M."/>
            <person name="Qiu Y."/>
        </authorList>
    </citation>
    <scope>NUCLEOTIDE SEQUENCE</scope>
    <source>
        <strain evidence="2">NBL</strain>
    </source>
</reference>
<dbReference type="AlphaFoldDB" id="A0AAD9ZVH0"/>
<dbReference type="PANTHER" id="PTHR46890">
    <property type="entry name" value="NON-LTR RETROLELEMENT REVERSE TRANSCRIPTASE-LIKE PROTEIN-RELATED"/>
    <property type="match status" value="1"/>
</dbReference>
<dbReference type="Proteomes" id="UP001281410">
    <property type="component" value="Unassembled WGS sequence"/>
</dbReference>
<gene>
    <name evidence="2" type="ORF">Dsin_024503</name>
</gene>
<dbReference type="Pfam" id="PF00078">
    <property type="entry name" value="RVT_1"/>
    <property type="match status" value="1"/>
</dbReference>
<dbReference type="PANTHER" id="PTHR46890:SF48">
    <property type="entry name" value="RNA-DIRECTED DNA POLYMERASE"/>
    <property type="match status" value="1"/>
</dbReference>
<dbReference type="CDD" id="cd01650">
    <property type="entry name" value="RT_nLTR_like"/>
    <property type="match status" value="1"/>
</dbReference>
<dbReference type="InterPro" id="IPR000477">
    <property type="entry name" value="RT_dom"/>
</dbReference>
<protein>
    <recommendedName>
        <fullName evidence="1">Reverse transcriptase domain-containing protein</fullName>
    </recommendedName>
</protein>
<accession>A0AAD9ZVH0</accession>
<name>A0AAD9ZVH0_9ROSI</name>
<sequence>MVLKTLGNRVMSHNMENLAAGIRSWSEQLDQWNFRNRCELRKSIRYKQIEMGRASLHLVPGSWIGICKVEKEMDLLLEQEEIYWRQRSRETWLQSGDRNSKYFHSRASMRKSRNVIHGLFDSENNWRTDKAEIFDVVERYFTDMFRSVSPSNSALDLALDCVSPCLSARNYAFLESYFSNEEIRKAVCEMTPTKAPGPDGIPALCYQKFWPIVGSQVISACLGVLNLGYNLDMVNNTLITLIPKVKRADKMADFRPISLCNMVCKIVTKAMANRFRGVLDEVISETQNAFIPSRLISDNSIVGFECMHALKRCKKGRKRALALKLDMSKVYDRVEWCFIEGMIRKIGFLNGWIDRVMNCVRTVSFSFIVNGEIWGNLRPSRGLLQGDPLSLYLFPIYAEGLSHLIHNAIMTGDIAGFKCSRGVLGSLIFSSLMIAFYLQGRLTEIARLSNMFWIFMLELRVKW</sequence>
<evidence type="ECO:0000313" key="2">
    <source>
        <dbReference type="EMBL" id="KAK3193193.1"/>
    </source>
</evidence>
<evidence type="ECO:0000259" key="1">
    <source>
        <dbReference type="Pfam" id="PF00078"/>
    </source>
</evidence>
<dbReference type="EMBL" id="JANJYJ010000008">
    <property type="protein sequence ID" value="KAK3193193.1"/>
    <property type="molecule type" value="Genomic_DNA"/>
</dbReference>
<keyword evidence="3" id="KW-1185">Reference proteome</keyword>